<dbReference type="GO" id="GO:0005764">
    <property type="term" value="C:lysosome"/>
    <property type="evidence" value="ECO:0007669"/>
    <property type="project" value="TreeGrafter"/>
</dbReference>
<dbReference type="GO" id="GO:0004559">
    <property type="term" value="F:alpha-mannosidase activity"/>
    <property type="evidence" value="ECO:0007669"/>
    <property type="project" value="TreeGrafter"/>
</dbReference>
<evidence type="ECO:0000313" key="3">
    <source>
        <dbReference type="EMBL" id="CAD7581285.1"/>
    </source>
</evidence>
<dbReference type="InterPro" id="IPR050843">
    <property type="entry name" value="Glycosyl_Hydrlase_38"/>
</dbReference>
<accession>A0A7R9JL02</accession>
<dbReference type="InterPro" id="IPR041147">
    <property type="entry name" value="GH38_C"/>
</dbReference>
<dbReference type="InterPro" id="IPR011013">
    <property type="entry name" value="Gal_mutarotase_sf_dom"/>
</dbReference>
<dbReference type="SUPFAM" id="SSF74650">
    <property type="entry name" value="Galactose mutarotase-like"/>
    <property type="match status" value="1"/>
</dbReference>
<dbReference type="AlphaFoldDB" id="A0A7R9JL02"/>
<proteinExistence type="predicted"/>
<dbReference type="PANTHER" id="PTHR11607:SF3">
    <property type="entry name" value="LYSOSOMAL ALPHA-MANNOSIDASE"/>
    <property type="match status" value="1"/>
</dbReference>
<dbReference type="GO" id="GO:0030246">
    <property type="term" value="F:carbohydrate binding"/>
    <property type="evidence" value="ECO:0007669"/>
    <property type="project" value="InterPro"/>
</dbReference>
<name>A0A7R9JL02_TIMCA</name>
<evidence type="ECO:0000256" key="1">
    <source>
        <dbReference type="SAM" id="SignalP"/>
    </source>
</evidence>
<dbReference type="PANTHER" id="PTHR11607">
    <property type="entry name" value="ALPHA-MANNOSIDASE"/>
    <property type="match status" value="1"/>
</dbReference>
<feature type="domain" description="Glycosyl hydrolases family 38 C-terminal" evidence="2">
    <location>
        <begin position="23"/>
        <end position="122"/>
    </location>
</feature>
<dbReference type="Gene3D" id="2.60.40.1360">
    <property type="match status" value="1"/>
</dbReference>
<sequence>MLRKLFFVFVFQFSGLSVSLPDNVNLLTLEPWADKQLLVRLEHILEKNEDSDLSQEVNIDLQRMLSTATVLSFYETTIDGNTRLQEVDRLQWYITDTRERGSPDRHTYNFTVTLSPMQIRTFLVQLQ</sequence>
<dbReference type="EMBL" id="OE213635">
    <property type="protein sequence ID" value="CAD7581285.1"/>
    <property type="molecule type" value="Genomic_DNA"/>
</dbReference>
<reference evidence="3" key="1">
    <citation type="submission" date="2020-11" db="EMBL/GenBank/DDBJ databases">
        <authorList>
            <person name="Tran Van P."/>
        </authorList>
    </citation>
    <scope>NUCLEOTIDE SEQUENCE</scope>
</reference>
<feature type="signal peptide" evidence="1">
    <location>
        <begin position="1"/>
        <end position="21"/>
    </location>
</feature>
<protein>
    <submittedName>
        <fullName evidence="3">(California timema) hypothetical protein</fullName>
    </submittedName>
</protein>
<dbReference type="GO" id="GO:0005975">
    <property type="term" value="P:carbohydrate metabolic process"/>
    <property type="evidence" value="ECO:0007669"/>
    <property type="project" value="InterPro"/>
</dbReference>
<gene>
    <name evidence="3" type="ORF">TCMB3V08_LOCUS13818</name>
</gene>
<keyword evidence="1" id="KW-0732">Signal</keyword>
<dbReference type="Pfam" id="PF17677">
    <property type="entry name" value="Glyco_hydro38C2"/>
    <property type="match status" value="1"/>
</dbReference>
<feature type="chain" id="PRO_5030604556" evidence="1">
    <location>
        <begin position="22"/>
        <end position="127"/>
    </location>
</feature>
<evidence type="ECO:0000259" key="2">
    <source>
        <dbReference type="Pfam" id="PF17677"/>
    </source>
</evidence>
<organism evidence="3">
    <name type="scientific">Timema californicum</name>
    <name type="common">California timema</name>
    <name type="synonym">Walking stick</name>
    <dbReference type="NCBI Taxonomy" id="61474"/>
    <lineage>
        <taxon>Eukaryota</taxon>
        <taxon>Metazoa</taxon>
        <taxon>Ecdysozoa</taxon>
        <taxon>Arthropoda</taxon>
        <taxon>Hexapoda</taxon>
        <taxon>Insecta</taxon>
        <taxon>Pterygota</taxon>
        <taxon>Neoptera</taxon>
        <taxon>Polyneoptera</taxon>
        <taxon>Phasmatodea</taxon>
        <taxon>Timematodea</taxon>
        <taxon>Timematoidea</taxon>
        <taxon>Timematidae</taxon>
        <taxon>Timema</taxon>
    </lineage>
</organism>